<dbReference type="PROSITE" id="PS00107">
    <property type="entry name" value="PROTEIN_KINASE_ATP"/>
    <property type="match status" value="1"/>
</dbReference>
<accession>G0WHP5</accession>
<feature type="compositionally biased region" description="Low complexity" evidence="7">
    <location>
        <begin position="52"/>
        <end position="65"/>
    </location>
</feature>
<dbReference type="EMBL" id="HE580277">
    <property type="protein sequence ID" value="CCD27306.1"/>
    <property type="molecule type" value="Genomic_DNA"/>
</dbReference>
<evidence type="ECO:0000256" key="5">
    <source>
        <dbReference type="ARBA" id="ARBA00022840"/>
    </source>
</evidence>
<dbReference type="Proteomes" id="UP000000689">
    <property type="component" value="Chromosome 11"/>
</dbReference>
<keyword evidence="4" id="KW-0418">Kinase</keyword>
<keyword evidence="3 6" id="KW-0547">Nucleotide-binding</keyword>
<dbReference type="eggNOG" id="KOG0590">
    <property type="taxonomic scope" value="Eukaryota"/>
</dbReference>
<evidence type="ECO:0000256" key="4">
    <source>
        <dbReference type="ARBA" id="ARBA00022777"/>
    </source>
</evidence>
<protein>
    <recommendedName>
        <fullName evidence="8">Protein kinase domain-containing protein</fullName>
    </recommendedName>
</protein>
<feature type="compositionally biased region" description="Polar residues" evidence="7">
    <location>
        <begin position="123"/>
        <end position="143"/>
    </location>
</feature>
<dbReference type="Pfam" id="PF00069">
    <property type="entry name" value="Pkinase"/>
    <property type="match status" value="1"/>
</dbReference>
<evidence type="ECO:0000256" key="2">
    <source>
        <dbReference type="ARBA" id="ARBA00022679"/>
    </source>
</evidence>
<feature type="compositionally biased region" description="Basic and acidic residues" evidence="7">
    <location>
        <begin position="24"/>
        <end position="38"/>
    </location>
</feature>
<feature type="region of interest" description="Disordered" evidence="7">
    <location>
        <begin position="1"/>
        <end position="71"/>
    </location>
</feature>
<reference evidence="9 10" key="1">
    <citation type="journal article" date="2011" name="Proc. Natl. Acad. Sci. U.S.A.">
        <title>Evolutionary erosion of yeast sex chromosomes by mating-type switching accidents.</title>
        <authorList>
            <person name="Gordon J.L."/>
            <person name="Armisen D."/>
            <person name="Proux-Wera E."/>
            <person name="Oheigeartaigh S.S."/>
            <person name="Byrne K.P."/>
            <person name="Wolfe K.H."/>
        </authorList>
    </citation>
    <scope>NUCLEOTIDE SEQUENCE [LARGE SCALE GENOMIC DNA]</scope>
    <source>
        <strain evidence="10">ATCC 10597 / BCRC 20456 / CBS 421 / NBRC 0211 / NRRL Y-12639</strain>
    </source>
</reference>
<evidence type="ECO:0000256" key="7">
    <source>
        <dbReference type="SAM" id="MobiDB-lite"/>
    </source>
</evidence>
<evidence type="ECO:0000256" key="1">
    <source>
        <dbReference type="ARBA" id="ARBA00022527"/>
    </source>
</evidence>
<dbReference type="PROSITE" id="PS50011">
    <property type="entry name" value="PROTEIN_KINASE_DOM"/>
    <property type="match status" value="1"/>
</dbReference>
<keyword evidence="10" id="KW-1185">Reference proteome</keyword>
<feature type="region of interest" description="Disordered" evidence="7">
    <location>
        <begin position="691"/>
        <end position="716"/>
    </location>
</feature>
<feature type="compositionally biased region" description="Polar residues" evidence="7">
    <location>
        <begin position="699"/>
        <end position="708"/>
    </location>
</feature>
<dbReference type="PANTHER" id="PTHR24345">
    <property type="entry name" value="SERINE/THREONINE-PROTEIN KINASE PLK"/>
    <property type="match status" value="1"/>
</dbReference>
<dbReference type="GO" id="GO:0005634">
    <property type="term" value="C:nucleus"/>
    <property type="evidence" value="ECO:0007669"/>
    <property type="project" value="TreeGrafter"/>
</dbReference>
<feature type="compositionally biased region" description="Basic and acidic residues" evidence="7">
    <location>
        <begin position="97"/>
        <end position="114"/>
    </location>
</feature>
<feature type="domain" description="Protein kinase" evidence="8">
    <location>
        <begin position="303"/>
        <end position="670"/>
    </location>
</feature>
<dbReference type="STRING" id="1071378.G0WHP5"/>
<dbReference type="OrthoDB" id="6513151at2759"/>
<dbReference type="AlphaFoldDB" id="G0WHP5"/>
<dbReference type="RefSeq" id="XP_003672549.1">
    <property type="nucleotide sequence ID" value="XM_003672501.1"/>
</dbReference>
<organism evidence="9 10">
    <name type="scientific">Naumovozyma dairenensis (strain ATCC 10597 / BCRC 20456 / CBS 421 / NBRC 0211 / NRRL Y-12639)</name>
    <name type="common">Saccharomyces dairenensis</name>
    <dbReference type="NCBI Taxonomy" id="1071378"/>
    <lineage>
        <taxon>Eukaryota</taxon>
        <taxon>Fungi</taxon>
        <taxon>Dikarya</taxon>
        <taxon>Ascomycota</taxon>
        <taxon>Saccharomycotina</taxon>
        <taxon>Saccharomycetes</taxon>
        <taxon>Saccharomycetales</taxon>
        <taxon>Saccharomycetaceae</taxon>
        <taxon>Naumovozyma</taxon>
    </lineage>
</organism>
<feature type="compositionally biased region" description="Polar residues" evidence="7">
    <location>
        <begin position="1"/>
        <end position="12"/>
    </location>
</feature>
<dbReference type="SUPFAM" id="SSF56112">
    <property type="entry name" value="Protein kinase-like (PK-like)"/>
    <property type="match status" value="1"/>
</dbReference>
<feature type="region of interest" description="Disordered" evidence="7">
    <location>
        <begin position="97"/>
        <end position="220"/>
    </location>
</feature>
<feature type="compositionally biased region" description="Basic and acidic residues" evidence="7">
    <location>
        <begin position="147"/>
        <end position="160"/>
    </location>
</feature>
<dbReference type="Gene3D" id="1.10.510.10">
    <property type="entry name" value="Transferase(Phosphotransferase) domain 1"/>
    <property type="match status" value="1"/>
</dbReference>
<dbReference type="InterPro" id="IPR011009">
    <property type="entry name" value="Kinase-like_dom_sf"/>
</dbReference>
<keyword evidence="1" id="KW-0723">Serine/threonine-protein kinase</keyword>
<evidence type="ECO:0000256" key="3">
    <source>
        <dbReference type="ARBA" id="ARBA00022741"/>
    </source>
</evidence>
<evidence type="ECO:0000313" key="10">
    <source>
        <dbReference type="Proteomes" id="UP000000689"/>
    </source>
</evidence>
<dbReference type="InterPro" id="IPR008271">
    <property type="entry name" value="Ser/Thr_kinase_AS"/>
</dbReference>
<dbReference type="Gene3D" id="3.30.200.20">
    <property type="entry name" value="Phosphorylase Kinase, domain 1"/>
    <property type="match status" value="1"/>
</dbReference>
<evidence type="ECO:0000256" key="6">
    <source>
        <dbReference type="PROSITE-ProRule" id="PRU10141"/>
    </source>
</evidence>
<dbReference type="HOGENOM" id="CLU_412245_0_0_1"/>
<keyword evidence="5 6" id="KW-0067">ATP-binding</keyword>
<feature type="compositionally biased region" description="Basic residues" evidence="7">
    <location>
        <begin position="13"/>
        <end position="23"/>
    </location>
</feature>
<dbReference type="InterPro" id="IPR017441">
    <property type="entry name" value="Protein_kinase_ATP_BS"/>
</dbReference>
<gene>
    <name evidence="9" type="primary">NDAI0K01150</name>
    <name evidence="9" type="ordered locus">NDAI_0K01150</name>
</gene>
<dbReference type="GeneID" id="11497594"/>
<dbReference type="SMART" id="SM00220">
    <property type="entry name" value="S_TKc"/>
    <property type="match status" value="1"/>
</dbReference>
<dbReference type="PROSITE" id="PS00108">
    <property type="entry name" value="PROTEIN_KINASE_ST"/>
    <property type="match status" value="1"/>
</dbReference>
<sequence length="716" mass="82660">MQKLLQSTFFSSKNKHNKTKTKNKNKEKQVPHLKDIHAPHNVHPSTNDGVLEKTSNQNISSSSNPIEEEKNHTPLNQLHGHIQFDENVFSNEEVKNKVMNEDTHNKVEDTEYRPKRPSLREAFSSNSFISARSKNSSTKNNILTRRGRSEERVSFRDDKSINSATSRGRSRNKSIFSKSRSRSRSRSRSSFLSNQSTVPSISSDEEEDANETDSSTKLNSSGSLLDLKRFFNPAIPKTRKKSHKYKQEQQHSASFKESPLYELNEHLKNLLQPTSTTTKQFPRFTKNRIVIYHDLKYLEEKYGTFTKHLGTGANGTVIQLTNRSTLQHYALKTFKYRIENETKLEYQKRCISEFLISSHLIHPNVIQTYDLFVNNANSSSSSSKYELSQIMEYCPFDFFNVVMSDEHKMSRRELFCSFKQLALGVNYLHSLGISHRDLKLDNCVMNEHGILKIIDFGSATIFKTKTKKSHMYLPDEQHEEEGYEVILSQSIVGSDPYLAPEVFNSETPGYNASLVDVWSLGIIFYALMLKKFPWKIPQVDQDRNFEFYCREDLAEKHDYVESAKKHEELMKEKKILIKRQHQQSNTRSSSPIASQSQPLQEQLVRIKLRHSYSTNTTLPRKSTHNDCSKYGQYRVMRRLPHASRPIISRMLKVNPDERATISDLLHDKWFRNIPYCRSSLKDNSYIRASGHHHILPGPASSQGSSSDATEPVRDSS</sequence>
<dbReference type="InterPro" id="IPR000719">
    <property type="entry name" value="Prot_kinase_dom"/>
</dbReference>
<name>G0WHP5_NAUDC</name>
<dbReference type="OMA" id="SEIMEWC"/>
<dbReference type="GO" id="GO:0004674">
    <property type="term" value="F:protein serine/threonine kinase activity"/>
    <property type="evidence" value="ECO:0007669"/>
    <property type="project" value="UniProtKB-KW"/>
</dbReference>
<feature type="binding site" evidence="6">
    <location>
        <position position="332"/>
    </location>
    <ligand>
        <name>ATP</name>
        <dbReference type="ChEBI" id="CHEBI:30616"/>
    </ligand>
</feature>
<feature type="compositionally biased region" description="Polar residues" evidence="7">
    <location>
        <begin position="582"/>
        <end position="599"/>
    </location>
</feature>
<evidence type="ECO:0000313" key="9">
    <source>
        <dbReference type="EMBL" id="CCD27306.1"/>
    </source>
</evidence>
<evidence type="ECO:0000259" key="8">
    <source>
        <dbReference type="PROSITE" id="PS50011"/>
    </source>
</evidence>
<dbReference type="GO" id="GO:0005524">
    <property type="term" value="F:ATP binding"/>
    <property type="evidence" value="ECO:0007669"/>
    <property type="project" value="UniProtKB-UniRule"/>
</dbReference>
<dbReference type="PANTHER" id="PTHR24345:SF0">
    <property type="entry name" value="CELL CYCLE SERINE_THREONINE-PROTEIN KINASE CDC5_MSD2"/>
    <property type="match status" value="1"/>
</dbReference>
<proteinExistence type="predicted"/>
<feature type="region of interest" description="Disordered" evidence="7">
    <location>
        <begin position="578"/>
        <end position="599"/>
    </location>
</feature>
<feature type="region of interest" description="Disordered" evidence="7">
    <location>
        <begin position="236"/>
        <end position="258"/>
    </location>
</feature>
<keyword evidence="2" id="KW-0808">Transferase</keyword>
<dbReference type="KEGG" id="ndi:NDAI_0K01150"/>